<evidence type="ECO:0000256" key="4">
    <source>
        <dbReference type="ARBA" id="ARBA00022989"/>
    </source>
</evidence>
<keyword evidence="3 6" id="KW-0812">Transmembrane</keyword>
<dbReference type="GO" id="GO:0055085">
    <property type="term" value="P:transmembrane transport"/>
    <property type="evidence" value="ECO:0007669"/>
    <property type="project" value="InterPro"/>
</dbReference>
<dbReference type="EMBL" id="JXRR01000022">
    <property type="protein sequence ID" value="KIL42965.1"/>
    <property type="molecule type" value="Genomic_DNA"/>
</dbReference>
<keyword evidence="2 6" id="KW-0813">Transport</keyword>
<protein>
    <recommendedName>
        <fullName evidence="7">ABC transmembrane type-1 domain-containing protein</fullName>
    </recommendedName>
</protein>
<reference evidence="8 9" key="1">
    <citation type="submission" date="2015-01" db="EMBL/GenBank/DDBJ databases">
        <title>Jeotgalibacillus campisalis genome sequencing.</title>
        <authorList>
            <person name="Goh K.M."/>
            <person name="Chan K.-G."/>
            <person name="Yaakop A.S."/>
            <person name="Ee R."/>
            <person name="Gan H.M."/>
            <person name="Chan C.S."/>
        </authorList>
    </citation>
    <scope>NUCLEOTIDE SEQUENCE [LARGE SCALE GENOMIC DNA]</scope>
    <source>
        <strain evidence="8 9">SF-57</strain>
    </source>
</reference>
<feature type="transmembrane region" description="Helical" evidence="6">
    <location>
        <begin position="116"/>
        <end position="139"/>
    </location>
</feature>
<evidence type="ECO:0000313" key="8">
    <source>
        <dbReference type="EMBL" id="KIL42965.1"/>
    </source>
</evidence>
<accession>A0A0C2QY57</accession>
<gene>
    <name evidence="8" type="ORF">KR50_33680</name>
</gene>
<comment type="subcellular location">
    <subcellularLocation>
        <location evidence="6">Cell membrane</location>
        <topology evidence="6">Multi-pass membrane protein</topology>
    </subcellularLocation>
    <subcellularLocation>
        <location evidence="1">Membrane</location>
        <topology evidence="1">Multi-pass membrane protein</topology>
    </subcellularLocation>
</comment>
<evidence type="ECO:0000256" key="3">
    <source>
        <dbReference type="ARBA" id="ARBA00022692"/>
    </source>
</evidence>
<dbReference type="InterPro" id="IPR035906">
    <property type="entry name" value="MetI-like_sf"/>
</dbReference>
<name>A0A0C2QY57_9BACL</name>
<comment type="caution">
    <text evidence="8">The sequence shown here is derived from an EMBL/GenBank/DDBJ whole genome shotgun (WGS) entry which is preliminary data.</text>
</comment>
<proteinExistence type="inferred from homology"/>
<dbReference type="PANTHER" id="PTHR43839:SF3">
    <property type="entry name" value="OLIGOPEPTIDE ABC TRANSPORTER, PERMEASE PROTEIN"/>
    <property type="match status" value="1"/>
</dbReference>
<dbReference type="PATRIC" id="fig|220754.4.peg.3382"/>
<dbReference type="Pfam" id="PF00528">
    <property type="entry name" value="BPD_transp_1"/>
    <property type="match status" value="1"/>
</dbReference>
<dbReference type="PANTHER" id="PTHR43839">
    <property type="entry name" value="OPPC IN A BINDING PROTEIN-DEPENDENT TRANSPORT SYSTEM"/>
    <property type="match status" value="1"/>
</dbReference>
<dbReference type="AlphaFoldDB" id="A0A0C2QY57"/>
<feature type="transmembrane region" description="Helical" evidence="6">
    <location>
        <begin position="207"/>
        <end position="232"/>
    </location>
</feature>
<evidence type="ECO:0000256" key="2">
    <source>
        <dbReference type="ARBA" id="ARBA00022448"/>
    </source>
</evidence>
<dbReference type="CDD" id="cd06261">
    <property type="entry name" value="TM_PBP2"/>
    <property type="match status" value="1"/>
</dbReference>
<feature type="transmembrane region" description="Helical" evidence="6">
    <location>
        <begin position="271"/>
        <end position="291"/>
    </location>
</feature>
<keyword evidence="9" id="KW-1185">Reference proteome</keyword>
<dbReference type="PROSITE" id="PS50928">
    <property type="entry name" value="ABC_TM1"/>
    <property type="match status" value="1"/>
</dbReference>
<evidence type="ECO:0000313" key="9">
    <source>
        <dbReference type="Proteomes" id="UP000031972"/>
    </source>
</evidence>
<evidence type="ECO:0000256" key="1">
    <source>
        <dbReference type="ARBA" id="ARBA00004141"/>
    </source>
</evidence>
<feature type="transmembrane region" description="Helical" evidence="6">
    <location>
        <begin position="145"/>
        <end position="168"/>
    </location>
</feature>
<dbReference type="Gene3D" id="1.10.3720.10">
    <property type="entry name" value="MetI-like"/>
    <property type="match status" value="1"/>
</dbReference>
<keyword evidence="5 6" id="KW-0472">Membrane</keyword>
<dbReference type="GO" id="GO:0005886">
    <property type="term" value="C:plasma membrane"/>
    <property type="evidence" value="ECO:0007669"/>
    <property type="project" value="UniProtKB-SubCell"/>
</dbReference>
<feature type="transmembrane region" description="Helical" evidence="6">
    <location>
        <begin position="7"/>
        <end position="26"/>
    </location>
</feature>
<dbReference type="SUPFAM" id="SSF161098">
    <property type="entry name" value="MetI-like"/>
    <property type="match status" value="1"/>
</dbReference>
<feature type="domain" description="ABC transmembrane type-1" evidence="7">
    <location>
        <begin position="77"/>
        <end position="291"/>
    </location>
</feature>
<evidence type="ECO:0000259" key="7">
    <source>
        <dbReference type="PROSITE" id="PS50928"/>
    </source>
</evidence>
<dbReference type="InterPro" id="IPR000515">
    <property type="entry name" value="MetI-like"/>
</dbReference>
<organism evidence="8 9">
    <name type="scientific">Jeotgalibacillus campisalis</name>
    <dbReference type="NCBI Taxonomy" id="220754"/>
    <lineage>
        <taxon>Bacteria</taxon>
        <taxon>Bacillati</taxon>
        <taxon>Bacillota</taxon>
        <taxon>Bacilli</taxon>
        <taxon>Bacillales</taxon>
        <taxon>Caryophanaceae</taxon>
        <taxon>Jeotgalibacillus</taxon>
    </lineage>
</organism>
<sequence>MKTNSNTLIYSILVLLLLLLTASFVYEWGFKERVEPVNMKPDASGEMVSPPFPPSFDHPLGTDRNGNDLSLRILNGAKYTLIFVFGVGLLRVVFSIVLGALLTFTWKPVKKLTETFLQPYINIPAFILVYFLAFAFLLIDETHGMVPLMSFQFLVLTLVGIPPLLMVFSKEFGEILKMEYIHASFQLGASKSHIVLKHIIPVLKPRLMIVLLQQMISALILLLHLGVFQIFIGGDLEGGIIGADEDLFLSKSGEWAGMVGQSISDLVTAPWIVLAPSLAFVLLILLLNIMIRQVDAKIV</sequence>
<keyword evidence="4 6" id="KW-1133">Transmembrane helix</keyword>
<dbReference type="RefSeq" id="WP_041061112.1">
    <property type="nucleotide sequence ID" value="NZ_JXRR01000022.1"/>
</dbReference>
<evidence type="ECO:0000256" key="5">
    <source>
        <dbReference type="ARBA" id="ARBA00023136"/>
    </source>
</evidence>
<dbReference type="Proteomes" id="UP000031972">
    <property type="component" value="Unassembled WGS sequence"/>
</dbReference>
<feature type="transmembrane region" description="Helical" evidence="6">
    <location>
        <begin position="79"/>
        <end position="104"/>
    </location>
</feature>
<comment type="similarity">
    <text evidence="6">Belongs to the binding-protein-dependent transport system permease family.</text>
</comment>
<evidence type="ECO:0000256" key="6">
    <source>
        <dbReference type="RuleBase" id="RU363032"/>
    </source>
</evidence>